<organism evidence="2 3">
    <name type="scientific">Austropuccinia psidii MF-1</name>
    <dbReference type="NCBI Taxonomy" id="1389203"/>
    <lineage>
        <taxon>Eukaryota</taxon>
        <taxon>Fungi</taxon>
        <taxon>Dikarya</taxon>
        <taxon>Basidiomycota</taxon>
        <taxon>Pucciniomycotina</taxon>
        <taxon>Pucciniomycetes</taxon>
        <taxon>Pucciniales</taxon>
        <taxon>Sphaerophragmiaceae</taxon>
        <taxon>Austropuccinia</taxon>
    </lineage>
</organism>
<feature type="region of interest" description="Disordered" evidence="1">
    <location>
        <begin position="1"/>
        <end position="32"/>
    </location>
</feature>
<sequence length="182" mass="20200">MVPTINGRNKTGTRSGRPSSKNSHLEDSRVATNFPRSVPTAFDINSGPELIKGNFLRVEPLPSGSHRNISVPVTNLVQKSQRERVQNIPKHFEGGYELLLTHQELSGSSEDHRALRRMNPIFLQGQEQKKELEMTPAYEKEGPVASTSSKPAPELPKDKQKGPQKKNKCLRNNQGKGKGKAN</sequence>
<gene>
    <name evidence="2" type="ORF">O181_025653</name>
</gene>
<reference evidence="2" key="1">
    <citation type="submission" date="2021-03" db="EMBL/GenBank/DDBJ databases">
        <title>Draft genome sequence of rust myrtle Austropuccinia psidii MF-1, a brazilian biotype.</title>
        <authorList>
            <person name="Quecine M.C."/>
            <person name="Pachon D.M.R."/>
            <person name="Bonatelli M.L."/>
            <person name="Correr F.H."/>
            <person name="Franceschini L.M."/>
            <person name="Leite T.F."/>
            <person name="Margarido G.R.A."/>
            <person name="Almeida C.A."/>
            <person name="Ferrarezi J.A."/>
            <person name="Labate C.A."/>
        </authorList>
    </citation>
    <scope>NUCLEOTIDE SEQUENCE</scope>
    <source>
        <strain evidence="2">MF-1</strain>
    </source>
</reference>
<protein>
    <submittedName>
        <fullName evidence="2">Uncharacterized protein</fullName>
    </submittedName>
</protein>
<feature type="region of interest" description="Disordered" evidence="1">
    <location>
        <begin position="126"/>
        <end position="182"/>
    </location>
</feature>
<evidence type="ECO:0000313" key="3">
    <source>
        <dbReference type="Proteomes" id="UP000765509"/>
    </source>
</evidence>
<evidence type="ECO:0000313" key="2">
    <source>
        <dbReference type="EMBL" id="MBW0485938.1"/>
    </source>
</evidence>
<evidence type="ECO:0000256" key="1">
    <source>
        <dbReference type="SAM" id="MobiDB-lite"/>
    </source>
</evidence>
<proteinExistence type="predicted"/>
<dbReference type="AlphaFoldDB" id="A0A9Q3CN92"/>
<feature type="compositionally biased region" description="Basic and acidic residues" evidence="1">
    <location>
        <begin position="127"/>
        <end position="142"/>
    </location>
</feature>
<keyword evidence="3" id="KW-1185">Reference proteome</keyword>
<dbReference type="EMBL" id="AVOT02008410">
    <property type="protein sequence ID" value="MBW0485938.1"/>
    <property type="molecule type" value="Genomic_DNA"/>
</dbReference>
<name>A0A9Q3CN92_9BASI</name>
<feature type="compositionally biased region" description="Polar residues" evidence="1">
    <location>
        <begin position="1"/>
        <end position="22"/>
    </location>
</feature>
<dbReference type="Proteomes" id="UP000765509">
    <property type="component" value="Unassembled WGS sequence"/>
</dbReference>
<comment type="caution">
    <text evidence="2">The sequence shown here is derived from an EMBL/GenBank/DDBJ whole genome shotgun (WGS) entry which is preliminary data.</text>
</comment>
<accession>A0A9Q3CN92</accession>